<organism evidence="6 7">
    <name type="scientific">Cyanidiococcus yangmingshanensis</name>
    <dbReference type="NCBI Taxonomy" id="2690220"/>
    <lineage>
        <taxon>Eukaryota</taxon>
        <taxon>Rhodophyta</taxon>
        <taxon>Bangiophyceae</taxon>
        <taxon>Cyanidiales</taxon>
        <taxon>Cyanidiaceae</taxon>
        <taxon>Cyanidiococcus</taxon>
    </lineage>
</organism>
<dbReference type="GO" id="GO:0008270">
    <property type="term" value="F:zinc ion binding"/>
    <property type="evidence" value="ECO:0007669"/>
    <property type="project" value="UniProtKB-KW"/>
</dbReference>
<evidence type="ECO:0000313" key="7">
    <source>
        <dbReference type="Proteomes" id="UP000530660"/>
    </source>
</evidence>
<dbReference type="OrthoDB" id="10550692at2759"/>
<keyword evidence="1" id="KW-0479">Metal-binding</keyword>
<feature type="compositionally biased region" description="Basic and acidic residues" evidence="4">
    <location>
        <begin position="119"/>
        <end position="130"/>
    </location>
</feature>
<dbReference type="EMBL" id="VWRR01000018">
    <property type="protein sequence ID" value="KAF6000746.1"/>
    <property type="molecule type" value="Genomic_DNA"/>
</dbReference>
<dbReference type="InterPro" id="IPR055198">
    <property type="entry name" value="NSD_PHD"/>
</dbReference>
<gene>
    <name evidence="6" type="ORF">F1559_002836</name>
</gene>
<feature type="compositionally biased region" description="Basic and acidic residues" evidence="4">
    <location>
        <begin position="806"/>
        <end position="815"/>
    </location>
</feature>
<reference evidence="6 7" key="1">
    <citation type="journal article" date="2020" name="J. Phycol.">
        <title>Comparative genome analysis reveals Cyanidiococcus gen. nov., a new extremophilic red algal genus sister to Cyanidioschyzon (Cyanidioschyzonaceae, Rhodophyta).</title>
        <authorList>
            <person name="Liu S.-L."/>
            <person name="Chiang Y.-R."/>
            <person name="Yoon H.S."/>
            <person name="Fu H.-Y."/>
        </authorList>
    </citation>
    <scope>NUCLEOTIDE SEQUENCE [LARGE SCALE GENOMIC DNA]</scope>
    <source>
        <strain evidence="6 7">THAL066</strain>
    </source>
</reference>
<feature type="region of interest" description="Disordered" evidence="4">
    <location>
        <begin position="327"/>
        <end position="387"/>
    </location>
</feature>
<dbReference type="AlphaFoldDB" id="A0A7J7ICB7"/>
<dbReference type="Proteomes" id="UP000530660">
    <property type="component" value="Unassembled WGS sequence"/>
</dbReference>
<feature type="region of interest" description="Disordered" evidence="4">
    <location>
        <begin position="754"/>
        <end position="834"/>
    </location>
</feature>
<evidence type="ECO:0000256" key="4">
    <source>
        <dbReference type="SAM" id="MobiDB-lite"/>
    </source>
</evidence>
<evidence type="ECO:0000313" key="6">
    <source>
        <dbReference type="EMBL" id="KAF6000746.1"/>
    </source>
</evidence>
<protein>
    <recommendedName>
        <fullName evidence="5">Zinc finger PHD-type domain-containing protein</fullName>
    </recommendedName>
</protein>
<feature type="compositionally biased region" description="Polar residues" evidence="4">
    <location>
        <begin position="824"/>
        <end position="834"/>
    </location>
</feature>
<dbReference type="InterPro" id="IPR001965">
    <property type="entry name" value="Znf_PHD"/>
</dbReference>
<dbReference type="Pfam" id="PF22908">
    <property type="entry name" value="PHD_NSD"/>
    <property type="match status" value="1"/>
</dbReference>
<name>A0A7J7ICB7_9RHOD</name>
<dbReference type="InterPro" id="IPR013083">
    <property type="entry name" value="Znf_RING/FYVE/PHD"/>
</dbReference>
<evidence type="ECO:0000256" key="1">
    <source>
        <dbReference type="ARBA" id="ARBA00022723"/>
    </source>
</evidence>
<dbReference type="SMART" id="SM00249">
    <property type="entry name" value="PHD"/>
    <property type="match status" value="1"/>
</dbReference>
<evidence type="ECO:0000256" key="3">
    <source>
        <dbReference type="ARBA" id="ARBA00022833"/>
    </source>
</evidence>
<dbReference type="Gene3D" id="3.30.40.10">
    <property type="entry name" value="Zinc/RING finger domain, C3HC4 (zinc finger)"/>
    <property type="match status" value="1"/>
</dbReference>
<feature type="region of interest" description="Disordered" evidence="4">
    <location>
        <begin position="95"/>
        <end position="134"/>
    </location>
</feature>
<sequence>MPLRCALMRACVHACMRDQFCVRLGRRRGIGVPDVFCFMDGSRQDVESATPRCDKEGTDDGDRFDRVDGTEPVAVQTLSVEASDQARVLFRAADADSTTGVRQGQTPSEPAAFAPGREPVSRGDSGEKRAAPATGPAHVWVLYQGRACRFRVTRSLTAGQLLDEAERVLVGATPLDEDGSTGAAGWCLADAQGALVPRACALISSESSAGKQTGRFASQAPLDAIFSEETLRNAELLAGSGSGVVSKPAQNARLSAPDTSAPWLWPVFHLVRCPAASQRRRMSSMRTAQLAARLAPGAGPQAPLPAAMTRPIGTIATAAPLAPIAPRQRQRNVTTRGVAGDHTSRCMDDSSTETEEDTESESGRQAQHRDHDIHHRTARTPSDMLGASRHPTNLAVEGTPAAPNWANHRVQAGGHQPLQPCAICGQISPSTRSCAILTCGRAYHPSCLGVVDGADASFICDQHVCAGCGTRFSGQAYLCKLCSRLFCARHVPSGSRREAIDVWMAAADGDGHRVGLITCALCMHQQSSGSRPRLMLVPPAPDTQSAPLLNSSLQGVPLMWTTSPRSQAKRSSKPSKRTASSITKQPPMPPAAPLRPEEEEAGPLLTMTMLDDGKRYILGARTRGLTGYDEAAGLCNNRFLQAAFLVLREAEWMRRKRLIELGERATKTASTTDQDRGKYAKAVATIPPRVEMDAREILRVARARGFNPTVSPEPHNTFSSQIYRNMKRRREASTFRKADRGKFTLAPWVLEELNQRRPTASPPRPDDATGTISGSVGDLPAEGSATAVDACEASSSTTPGSAPDVQRNEASRSPREASALAATRQPSIPLDSTT</sequence>
<feature type="compositionally biased region" description="Acidic residues" evidence="4">
    <location>
        <begin position="350"/>
        <end position="360"/>
    </location>
</feature>
<evidence type="ECO:0000256" key="2">
    <source>
        <dbReference type="ARBA" id="ARBA00022771"/>
    </source>
</evidence>
<feature type="compositionally biased region" description="Polar residues" evidence="4">
    <location>
        <begin position="96"/>
        <end position="108"/>
    </location>
</feature>
<keyword evidence="3" id="KW-0862">Zinc</keyword>
<accession>A0A7J7ICB7</accession>
<keyword evidence="2" id="KW-0863">Zinc-finger</keyword>
<comment type="caution">
    <text evidence="6">The sequence shown here is derived from an EMBL/GenBank/DDBJ whole genome shotgun (WGS) entry which is preliminary data.</text>
</comment>
<feature type="region of interest" description="Disordered" evidence="4">
    <location>
        <begin position="561"/>
        <end position="596"/>
    </location>
</feature>
<keyword evidence="7" id="KW-1185">Reference proteome</keyword>
<proteinExistence type="predicted"/>
<feature type="compositionally biased region" description="Basic residues" evidence="4">
    <location>
        <begin position="567"/>
        <end position="576"/>
    </location>
</feature>
<evidence type="ECO:0000259" key="5">
    <source>
        <dbReference type="SMART" id="SM00249"/>
    </source>
</evidence>
<feature type="domain" description="Zinc finger PHD-type" evidence="5">
    <location>
        <begin position="420"/>
        <end position="464"/>
    </location>
</feature>